<accession>A0A1S8WTX6</accession>
<dbReference type="SUPFAM" id="SSF55129">
    <property type="entry name" value="Ribosomal protein L30p/L7e"/>
    <property type="match status" value="1"/>
</dbReference>
<dbReference type="InterPro" id="IPR005996">
    <property type="entry name" value="Ribosomal_uL30_bac-type"/>
</dbReference>
<dbReference type="GO" id="GO:0006412">
    <property type="term" value="P:translation"/>
    <property type="evidence" value="ECO:0007669"/>
    <property type="project" value="InterPro"/>
</dbReference>
<dbReference type="PANTHER" id="PTHR15892">
    <property type="entry name" value="MITOCHONDRIAL RIBOSOMAL PROTEIN L30"/>
    <property type="match status" value="1"/>
</dbReference>
<gene>
    <name evidence="1" type="ORF">X801_06488</name>
</gene>
<dbReference type="EMBL" id="KV895043">
    <property type="protein sequence ID" value="OON17673.1"/>
    <property type="molecule type" value="Genomic_DNA"/>
</dbReference>
<evidence type="ECO:0000313" key="2">
    <source>
        <dbReference type="Proteomes" id="UP000243686"/>
    </source>
</evidence>
<dbReference type="Proteomes" id="UP000243686">
    <property type="component" value="Unassembled WGS sequence"/>
</dbReference>
<dbReference type="AlphaFoldDB" id="A0A1S8WTX6"/>
<proteinExistence type="predicted"/>
<reference evidence="1 2" key="1">
    <citation type="submission" date="2015-03" db="EMBL/GenBank/DDBJ databases">
        <title>Draft genome of the nematode, Opisthorchis viverrini.</title>
        <authorList>
            <person name="Mitreva M."/>
        </authorList>
    </citation>
    <scope>NUCLEOTIDE SEQUENCE [LARGE SCALE GENOMIC DNA]</scope>
    <source>
        <strain evidence="1">Khon Kaen</strain>
    </source>
</reference>
<dbReference type="InterPro" id="IPR036919">
    <property type="entry name" value="Ribo_uL30_ferredoxin-like_sf"/>
</dbReference>
<evidence type="ECO:0000313" key="1">
    <source>
        <dbReference type="EMBL" id="OON17673.1"/>
    </source>
</evidence>
<sequence length="241" mass="27337">MTEGRMEKEGNGHGFIDLLLLDTSYQEELLWLQTILEARIILQNLSNPFTFTLAVGRSCLHTSAVDLGTARTYESKPIPGSREHLNPNEWAERLFKLYERRKDRANTTPTSSEPPLLHMVCRVKPLKNTVHYERAILERHGLGESIKWVLVKNTPSVNADLYQVKHLVRIQPVQFPQGLPTALDDLTQCRLRPDGRFLRYRENTVEGHVVTDNGSPQLLTTAMKPDLPEEVSSGGTPVDDF</sequence>
<name>A0A1S8WTX6_OPIVI</name>
<dbReference type="GO" id="GO:0005739">
    <property type="term" value="C:mitochondrion"/>
    <property type="evidence" value="ECO:0007669"/>
    <property type="project" value="TreeGrafter"/>
</dbReference>
<dbReference type="GO" id="GO:0015934">
    <property type="term" value="C:large ribosomal subunit"/>
    <property type="evidence" value="ECO:0007669"/>
    <property type="project" value="InterPro"/>
</dbReference>
<dbReference type="PANTHER" id="PTHR15892:SF2">
    <property type="entry name" value="LARGE RIBOSOMAL SUBUNIT PROTEIN UL30M"/>
    <property type="match status" value="1"/>
</dbReference>
<protein>
    <recommendedName>
        <fullName evidence="3">39S ribosomal protein L30, mitochondrial</fullName>
    </recommendedName>
</protein>
<organism evidence="1 2">
    <name type="scientific">Opisthorchis viverrini</name>
    <name type="common">Southeast Asian liver fluke</name>
    <dbReference type="NCBI Taxonomy" id="6198"/>
    <lineage>
        <taxon>Eukaryota</taxon>
        <taxon>Metazoa</taxon>
        <taxon>Spiralia</taxon>
        <taxon>Lophotrochozoa</taxon>
        <taxon>Platyhelminthes</taxon>
        <taxon>Trematoda</taxon>
        <taxon>Digenea</taxon>
        <taxon>Opisthorchiida</taxon>
        <taxon>Opisthorchiata</taxon>
        <taxon>Opisthorchiidae</taxon>
        <taxon>Opisthorchis</taxon>
    </lineage>
</organism>
<keyword evidence="2" id="KW-1185">Reference proteome</keyword>
<evidence type="ECO:0008006" key="3">
    <source>
        <dbReference type="Google" id="ProtNLM"/>
    </source>
</evidence>
<dbReference type="GO" id="GO:0003735">
    <property type="term" value="F:structural constituent of ribosome"/>
    <property type="evidence" value="ECO:0007669"/>
    <property type="project" value="InterPro"/>
</dbReference>